<gene>
    <name evidence="2" type="ORF">SAMN05444420_101135</name>
</gene>
<protein>
    <submittedName>
        <fullName evidence="2">Uncharacterized protein</fullName>
    </submittedName>
</protein>
<dbReference type="AlphaFoldDB" id="A0A1H2QGD2"/>
<sequence>MGVFLLLHLYVVEEYYKGLLFFSLESFYIFHSLCAIGVCGLLLLPIGGNMYIGYRFIVLTFLQMLACLAFLLPPLLSQPKVGEWEILSFMFAFFVALFLEVYFAILLLRREEK</sequence>
<organism evidence="2 3">
    <name type="scientific">Capnocytophaga granulosa</name>
    <dbReference type="NCBI Taxonomy" id="45242"/>
    <lineage>
        <taxon>Bacteria</taxon>
        <taxon>Pseudomonadati</taxon>
        <taxon>Bacteroidota</taxon>
        <taxon>Flavobacteriia</taxon>
        <taxon>Flavobacteriales</taxon>
        <taxon>Flavobacteriaceae</taxon>
        <taxon>Capnocytophaga</taxon>
    </lineage>
</organism>
<evidence type="ECO:0000256" key="1">
    <source>
        <dbReference type="SAM" id="Phobius"/>
    </source>
</evidence>
<proteinExistence type="predicted"/>
<comment type="caution">
    <text evidence="2">The sequence shown here is derived from an EMBL/GenBank/DDBJ whole genome shotgun (WGS) entry which is preliminary data.</text>
</comment>
<keyword evidence="3" id="KW-1185">Reference proteome</keyword>
<reference evidence="2 3" key="1">
    <citation type="submission" date="2016-10" db="EMBL/GenBank/DDBJ databases">
        <authorList>
            <person name="Varghese N."/>
            <person name="Submissions S."/>
        </authorList>
    </citation>
    <scope>NUCLEOTIDE SEQUENCE [LARGE SCALE GENOMIC DNA]</scope>
    <source>
        <strain evidence="2 3">DSM 11449</strain>
    </source>
</reference>
<evidence type="ECO:0000313" key="3">
    <source>
        <dbReference type="Proteomes" id="UP000182771"/>
    </source>
</evidence>
<evidence type="ECO:0000313" key="2">
    <source>
        <dbReference type="EMBL" id="SDW05684.1"/>
    </source>
</evidence>
<keyword evidence="1" id="KW-0812">Transmembrane</keyword>
<dbReference type="OrthoDB" id="1149076at2"/>
<feature type="transmembrane region" description="Helical" evidence="1">
    <location>
        <begin position="20"/>
        <end position="44"/>
    </location>
</feature>
<dbReference type="EMBL" id="FNND01000001">
    <property type="protein sequence ID" value="SDW05684.1"/>
    <property type="molecule type" value="Genomic_DNA"/>
</dbReference>
<keyword evidence="1" id="KW-1133">Transmembrane helix</keyword>
<name>A0A1H2QGD2_9FLAO</name>
<feature type="transmembrane region" description="Helical" evidence="1">
    <location>
        <begin position="88"/>
        <end position="108"/>
    </location>
</feature>
<feature type="transmembrane region" description="Helical" evidence="1">
    <location>
        <begin position="56"/>
        <end position="76"/>
    </location>
</feature>
<accession>A0A1H2QGD2</accession>
<dbReference type="Proteomes" id="UP000182771">
    <property type="component" value="Unassembled WGS sequence"/>
</dbReference>
<keyword evidence="1" id="KW-0472">Membrane</keyword>